<comment type="caution">
    <text evidence="3">The sequence shown here is derived from an EMBL/GenBank/DDBJ whole genome shotgun (WGS) entry which is preliminary data.</text>
</comment>
<reference evidence="3" key="1">
    <citation type="submission" date="2023-04" db="EMBL/GenBank/DDBJ databases">
        <title>Ambrosiozyma monospora NBRC 1965.</title>
        <authorList>
            <person name="Ichikawa N."/>
            <person name="Sato H."/>
            <person name="Tonouchi N."/>
        </authorList>
    </citation>
    <scope>NUCLEOTIDE SEQUENCE</scope>
    <source>
        <strain evidence="3">NBRC 1965</strain>
    </source>
</reference>
<evidence type="ECO:0000256" key="2">
    <source>
        <dbReference type="SAM" id="MobiDB-lite"/>
    </source>
</evidence>
<keyword evidence="1" id="KW-0175">Coiled coil</keyword>
<feature type="compositionally biased region" description="Low complexity" evidence="2">
    <location>
        <begin position="33"/>
        <end position="43"/>
    </location>
</feature>
<evidence type="ECO:0000313" key="4">
    <source>
        <dbReference type="Proteomes" id="UP001165063"/>
    </source>
</evidence>
<evidence type="ECO:0000313" key="3">
    <source>
        <dbReference type="EMBL" id="GMG18855.1"/>
    </source>
</evidence>
<organism evidence="3 4">
    <name type="scientific">Ambrosiozyma monospora</name>
    <name type="common">Yeast</name>
    <name type="synonym">Endomycopsis monosporus</name>
    <dbReference type="NCBI Taxonomy" id="43982"/>
    <lineage>
        <taxon>Eukaryota</taxon>
        <taxon>Fungi</taxon>
        <taxon>Dikarya</taxon>
        <taxon>Ascomycota</taxon>
        <taxon>Saccharomycotina</taxon>
        <taxon>Pichiomycetes</taxon>
        <taxon>Pichiales</taxon>
        <taxon>Pichiaceae</taxon>
        <taxon>Ambrosiozyma</taxon>
    </lineage>
</organism>
<accession>A0A9W6YPZ2</accession>
<proteinExistence type="predicted"/>
<feature type="coiled-coil region" evidence="1">
    <location>
        <begin position="204"/>
        <end position="266"/>
    </location>
</feature>
<keyword evidence="4" id="KW-1185">Reference proteome</keyword>
<protein>
    <submittedName>
        <fullName evidence="3">Unnamed protein product</fullName>
    </submittedName>
</protein>
<name>A0A9W6YPZ2_AMBMO</name>
<feature type="compositionally biased region" description="Polar residues" evidence="2">
    <location>
        <begin position="23"/>
        <end position="32"/>
    </location>
</feature>
<dbReference type="EMBL" id="BSXU01000016">
    <property type="protein sequence ID" value="GMG18855.1"/>
    <property type="molecule type" value="Genomic_DNA"/>
</dbReference>
<dbReference type="AlphaFoldDB" id="A0A9W6YPZ2"/>
<feature type="compositionally biased region" description="Low complexity" evidence="2">
    <location>
        <begin position="1"/>
        <end position="22"/>
    </location>
</feature>
<feature type="region of interest" description="Disordered" evidence="2">
    <location>
        <begin position="1"/>
        <end position="44"/>
    </location>
</feature>
<feature type="coiled-coil region" evidence="1">
    <location>
        <begin position="117"/>
        <end position="148"/>
    </location>
</feature>
<sequence length="302" mass="34752">MDSTNSTDLLTSLSSANTSAANPQSTTPSTEGQHNQSQPPQQQEFLNSQKEFREFIERNRLAEELALDEETLYQNPQILNDLISNYETYVEKLNWQLQELGSKERFLRLVDQGSVLTAKEERDIDQLNKQLRKAHEAQEKQLEQFKKYVSAKCHKMINQLDESITAQSQGIAFEEELKTLRERTAEIERKTNIEIGGEFSVGSVAELQNLIDGLQKENAELELKGNVLDGEKEGLMEQDRKVEEQLAELQSEIIEKKLELEKWENVKKDGKQADLELVKQAEYLNELMRIMKQFDPANMESS</sequence>
<dbReference type="Proteomes" id="UP001165063">
    <property type="component" value="Unassembled WGS sequence"/>
</dbReference>
<evidence type="ECO:0000256" key="1">
    <source>
        <dbReference type="SAM" id="Coils"/>
    </source>
</evidence>
<gene>
    <name evidence="3" type="ORF">Amon01_000002300</name>
</gene>